<dbReference type="SUPFAM" id="SSF56349">
    <property type="entry name" value="DNA breaking-rejoining enzymes"/>
    <property type="match status" value="1"/>
</dbReference>
<name>X1UEV1_9ZZZZ</name>
<reference evidence="2" key="1">
    <citation type="journal article" date="2014" name="Front. Microbiol.">
        <title>High frequency of phylogenetically diverse reductive dehalogenase-homologous genes in deep subseafloor sedimentary metagenomes.</title>
        <authorList>
            <person name="Kawai M."/>
            <person name="Futagami T."/>
            <person name="Toyoda A."/>
            <person name="Takaki Y."/>
            <person name="Nishi S."/>
            <person name="Hori S."/>
            <person name="Arai W."/>
            <person name="Tsubouchi T."/>
            <person name="Morono Y."/>
            <person name="Uchiyama I."/>
            <person name="Ito T."/>
            <person name="Fujiyama A."/>
            <person name="Inagaki F."/>
            <person name="Takami H."/>
        </authorList>
    </citation>
    <scope>NUCLEOTIDE SEQUENCE</scope>
    <source>
        <strain evidence="2">Expedition CK06-06</strain>
    </source>
</reference>
<organism evidence="2">
    <name type="scientific">marine sediment metagenome</name>
    <dbReference type="NCBI Taxonomy" id="412755"/>
    <lineage>
        <taxon>unclassified sequences</taxon>
        <taxon>metagenomes</taxon>
        <taxon>ecological metagenomes</taxon>
    </lineage>
</organism>
<dbReference type="EMBL" id="BARW01024353">
    <property type="protein sequence ID" value="GAI90874.1"/>
    <property type="molecule type" value="Genomic_DNA"/>
</dbReference>
<proteinExistence type="predicted"/>
<dbReference type="Gene3D" id="1.10.443.10">
    <property type="entry name" value="Intergrase catalytic core"/>
    <property type="match status" value="1"/>
</dbReference>
<protein>
    <recommendedName>
        <fullName evidence="3">Tyr recombinase domain-containing protein</fullName>
    </recommendedName>
</protein>
<evidence type="ECO:0000256" key="1">
    <source>
        <dbReference type="ARBA" id="ARBA00023172"/>
    </source>
</evidence>
<dbReference type="InterPro" id="IPR011010">
    <property type="entry name" value="DNA_brk_join_enz"/>
</dbReference>
<evidence type="ECO:0000313" key="2">
    <source>
        <dbReference type="EMBL" id="GAI90874.1"/>
    </source>
</evidence>
<sequence>GFLEHSPMRNIKAPRLPKVGKGFLSEEDRNKLLELCPPTTFMGARDAAIIWLFWTTGMRLRECATIVKIYGEGSK</sequence>
<accession>X1UEV1</accession>
<dbReference type="GO" id="GO:0015074">
    <property type="term" value="P:DNA integration"/>
    <property type="evidence" value="ECO:0007669"/>
    <property type="project" value="InterPro"/>
</dbReference>
<feature type="non-terminal residue" evidence="2">
    <location>
        <position position="1"/>
    </location>
</feature>
<dbReference type="AlphaFoldDB" id="X1UEV1"/>
<keyword evidence="1" id="KW-0233">DNA recombination</keyword>
<evidence type="ECO:0008006" key="3">
    <source>
        <dbReference type="Google" id="ProtNLM"/>
    </source>
</evidence>
<comment type="caution">
    <text evidence="2">The sequence shown here is derived from an EMBL/GenBank/DDBJ whole genome shotgun (WGS) entry which is preliminary data.</text>
</comment>
<dbReference type="InterPro" id="IPR013762">
    <property type="entry name" value="Integrase-like_cat_sf"/>
</dbReference>
<gene>
    <name evidence="2" type="ORF">S12H4_40164</name>
</gene>
<dbReference type="GO" id="GO:0003677">
    <property type="term" value="F:DNA binding"/>
    <property type="evidence" value="ECO:0007669"/>
    <property type="project" value="InterPro"/>
</dbReference>
<dbReference type="GO" id="GO:0006310">
    <property type="term" value="P:DNA recombination"/>
    <property type="evidence" value="ECO:0007669"/>
    <property type="project" value="UniProtKB-KW"/>
</dbReference>